<dbReference type="PANTHER" id="PTHR43280">
    <property type="entry name" value="ARAC-FAMILY TRANSCRIPTIONAL REGULATOR"/>
    <property type="match status" value="1"/>
</dbReference>
<proteinExistence type="predicted"/>
<gene>
    <name evidence="5" type="ORF">H9819_09460</name>
</gene>
<keyword evidence="2" id="KW-0238">DNA-binding</keyword>
<name>A0A9D2A6Q8_9BACE</name>
<dbReference type="Pfam" id="PF12833">
    <property type="entry name" value="HTH_18"/>
    <property type="match status" value="1"/>
</dbReference>
<keyword evidence="1" id="KW-0805">Transcription regulation</keyword>
<dbReference type="GO" id="GO:0003700">
    <property type="term" value="F:DNA-binding transcription factor activity"/>
    <property type="evidence" value="ECO:0007669"/>
    <property type="project" value="InterPro"/>
</dbReference>
<dbReference type="InterPro" id="IPR037923">
    <property type="entry name" value="HTH-like"/>
</dbReference>
<evidence type="ECO:0000259" key="4">
    <source>
        <dbReference type="PROSITE" id="PS01124"/>
    </source>
</evidence>
<dbReference type="GO" id="GO:0043565">
    <property type="term" value="F:sequence-specific DNA binding"/>
    <property type="evidence" value="ECO:0007669"/>
    <property type="project" value="InterPro"/>
</dbReference>
<protein>
    <submittedName>
        <fullName evidence="5">Helix-turn-helix domain-containing protein</fullName>
    </submittedName>
</protein>
<evidence type="ECO:0000256" key="2">
    <source>
        <dbReference type="ARBA" id="ARBA00023125"/>
    </source>
</evidence>
<feature type="domain" description="HTH araC/xylS-type" evidence="4">
    <location>
        <begin position="192"/>
        <end position="290"/>
    </location>
</feature>
<dbReference type="EMBL" id="DXCK01000125">
    <property type="protein sequence ID" value="HIZ02455.1"/>
    <property type="molecule type" value="Genomic_DNA"/>
</dbReference>
<reference evidence="5" key="1">
    <citation type="journal article" date="2021" name="PeerJ">
        <title>Extensive microbial diversity within the chicken gut microbiome revealed by metagenomics and culture.</title>
        <authorList>
            <person name="Gilroy R."/>
            <person name="Ravi A."/>
            <person name="Getino M."/>
            <person name="Pursley I."/>
            <person name="Horton D.L."/>
            <person name="Alikhan N.F."/>
            <person name="Baker D."/>
            <person name="Gharbi K."/>
            <person name="Hall N."/>
            <person name="Watson M."/>
            <person name="Adriaenssens E.M."/>
            <person name="Foster-Nyarko E."/>
            <person name="Jarju S."/>
            <person name="Secka A."/>
            <person name="Antonio M."/>
            <person name="Oren A."/>
            <person name="Chaudhuri R.R."/>
            <person name="La Ragione R."/>
            <person name="Hildebrand F."/>
            <person name="Pallen M.J."/>
        </authorList>
    </citation>
    <scope>NUCLEOTIDE SEQUENCE</scope>
    <source>
        <strain evidence="5">ChiHjej12B11-24981</strain>
    </source>
</reference>
<comment type="caution">
    <text evidence="5">The sequence shown here is derived from an EMBL/GenBank/DDBJ whole genome shotgun (WGS) entry which is preliminary data.</text>
</comment>
<dbReference type="InterPro" id="IPR009057">
    <property type="entry name" value="Homeodomain-like_sf"/>
</dbReference>
<keyword evidence="3" id="KW-0804">Transcription</keyword>
<dbReference type="SUPFAM" id="SSF51215">
    <property type="entry name" value="Regulatory protein AraC"/>
    <property type="match status" value="1"/>
</dbReference>
<evidence type="ECO:0000313" key="6">
    <source>
        <dbReference type="Proteomes" id="UP000824023"/>
    </source>
</evidence>
<dbReference type="SUPFAM" id="SSF46689">
    <property type="entry name" value="Homeodomain-like"/>
    <property type="match status" value="1"/>
</dbReference>
<evidence type="ECO:0000256" key="3">
    <source>
        <dbReference type="ARBA" id="ARBA00023163"/>
    </source>
</evidence>
<dbReference type="InterPro" id="IPR018060">
    <property type="entry name" value="HTH_AraC"/>
</dbReference>
<organism evidence="5 6">
    <name type="scientific">Candidatus Bacteroides merdipullorum</name>
    <dbReference type="NCBI Taxonomy" id="2838474"/>
    <lineage>
        <taxon>Bacteria</taxon>
        <taxon>Pseudomonadati</taxon>
        <taxon>Bacteroidota</taxon>
        <taxon>Bacteroidia</taxon>
        <taxon>Bacteroidales</taxon>
        <taxon>Bacteroidaceae</taxon>
        <taxon>Bacteroides</taxon>
    </lineage>
</organism>
<dbReference type="PANTHER" id="PTHR43280:SF32">
    <property type="entry name" value="TRANSCRIPTIONAL REGULATORY PROTEIN"/>
    <property type="match status" value="1"/>
</dbReference>
<dbReference type="PROSITE" id="PS01124">
    <property type="entry name" value="HTH_ARAC_FAMILY_2"/>
    <property type="match status" value="1"/>
</dbReference>
<evidence type="ECO:0000313" key="5">
    <source>
        <dbReference type="EMBL" id="HIZ02455.1"/>
    </source>
</evidence>
<dbReference type="SMART" id="SM00342">
    <property type="entry name" value="HTH_ARAC"/>
    <property type="match status" value="1"/>
</dbReference>
<reference evidence="5" key="2">
    <citation type="submission" date="2021-04" db="EMBL/GenBank/DDBJ databases">
        <authorList>
            <person name="Gilroy R."/>
        </authorList>
    </citation>
    <scope>NUCLEOTIDE SEQUENCE</scope>
    <source>
        <strain evidence="5">ChiHjej12B11-24981</strain>
    </source>
</reference>
<dbReference type="AlphaFoldDB" id="A0A9D2A6Q8"/>
<evidence type="ECO:0000256" key="1">
    <source>
        <dbReference type="ARBA" id="ARBA00023015"/>
    </source>
</evidence>
<accession>A0A9D2A6Q8</accession>
<dbReference type="Proteomes" id="UP000824023">
    <property type="component" value="Unassembled WGS sequence"/>
</dbReference>
<dbReference type="Gene3D" id="1.10.10.60">
    <property type="entry name" value="Homeodomain-like"/>
    <property type="match status" value="1"/>
</dbReference>
<sequence>MNDVVRANLETARSRGMTVYSDDRIALVENLKDVSSSGPIRLDAFIAVLCLRGRSSVYINGKLHEVGTNQLLVCHPNIILEKSTLSMDFEFRTICLSREYLQQMTVVGGTDPWDAINFFEKFPVLQLQPEEVKCLCQYYDLMRSKLMGTPHKHLKEVIDALLVAFLYEFRDSLERRGGFKPQTFTSGDRVFRDFLELLTTSYPKSRSVSFYADKLCLTPKYLSTVCKECSGYTASELINRYVVKDIDYLLKKRDKSVKEICNELEFPNLSFFGRYVKKHLGLSPKQYRESIASE</sequence>